<keyword evidence="2" id="KW-1185">Reference proteome</keyword>
<evidence type="ECO:0000313" key="2">
    <source>
        <dbReference type="Proteomes" id="UP001595444"/>
    </source>
</evidence>
<protein>
    <recommendedName>
        <fullName evidence="3">Zinc-finger domain-containing protein</fullName>
    </recommendedName>
</protein>
<name>A0ABV7D7Y0_9PROT</name>
<organism evidence="1 2">
    <name type="scientific">Kordiimonas pumila</name>
    <dbReference type="NCBI Taxonomy" id="2161677"/>
    <lineage>
        <taxon>Bacteria</taxon>
        <taxon>Pseudomonadati</taxon>
        <taxon>Pseudomonadota</taxon>
        <taxon>Alphaproteobacteria</taxon>
        <taxon>Kordiimonadales</taxon>
        <taxon>Kordiimonadaceae</taxon>
        <taxon>Kordiimonas</taxon>
    </lineage>
</organism>
<dbReference type="RefSeq" id="WP_194211514.1">
    <property type="nucleotide sequence ID" value="NZ_CP061205.1"/>
</dbReference>
<reference evidence="2" key="1">
    <citation type="journal article" date="2019" name="Int. J. Syst. Evol. Microbiol.">
        <title>The Global Catalogue of Microorganisms (GCM) 10K type strain sequencing project: providing services to taxonomists for standard genome sequencing and annotation.</title>
        <authorList>
            <consortium name="The Broad Institute Genomics Platform"/>
            <consortium name="The Broad Institute Genome Sequencing Center for Infectious Disease"/>
            <person name="Wu L."/>
            <person name="Ma J."/>
        </authorList>
    </citation>
    <scope>NUCLEOTIDE SEQUENCE [LARGE SCALE GENOMIC DNA]</scope>
    <source>
        <strain evidence="2">KCTC 62164</strain>
    </source>
</reference>
<dbReference type="EMBL" id="JBHRSL010000025">
    <property type="protein sequence ID" value="MFC3053297.1"/>
    <property type="molecule type" value="Genomic_DNA"/>
</dbReference>
<dbReference type="Proteomes" id="UP001595444">
    <property type="component" value="Unassembled WGS sequence"/>
</dbReference>
<evidence type="ECO:0008006" key="3">
    <source>
        <dbReference type="Google" id="ProtNLM"/>
    </source>
</evidence>
<sequence length="161" mass="19098">MSRQPYKSLQFMKSASKQLIPNLIRSKVVLWSDVAVQIVEQRFQKNRAHREKIKPITSKEFSSIEEEMEAMNLHKLGRYQQMALTSRKRPVLTYQSQQEAFNHPDTNLIDNYCLYPEKLSTTELEQVEKHLSECGRCKRQVDDTKSKSRYLRDILERGYQE</sequence>
<evidence type="ECO:0000313" key="1">
    <source>
        <dbReference type="EMBL" id="MFC3053297.1"/>
    </source>
</evidence>
<accession>A0ABV7D7Y0</accession>
<proteinExistence type="predicted"/>
<gene>
    <name evidence="1" type="ORF">ACFOKA_15450</name>
</gene>
<comment type="caution">
    <text evidence="1">The sequence shown here is derived from an EMBL/GenBank/DDBJ whole genome shotgun (WGS) entry which is preliminary data.</text>
</comment>